<dbReference type="AlphaFoldDB" id="I7IHL4"/>
<evidence type="ECO:0000313" key="4">
    <source>
        <dbReference type="EMBL" id="CCF76017.1"/>
    </source>
</evidence>
<accession>I7IHL4</accession>
<dbReference type="Gene3D" id="2.30.30.210">
    <property type="entry name" value="Ribonuclease P/MRP, subunit p29"/>
    <property type="match status" value="1"/>
</dbReference>
<dbReference type="InterPro" id="IPR016848">
    <property type="entry name" value="RNase_P/MRP_Rpp29-subunit"/>
</dbReference>
<proteinExistence type="inferred from homology"/>
<dbReference type="PANTHER" id="PTHR13348:SF0">
    <property type="entry name" value="RIBONUCLEASE P PROTEIN SUBUNIT P29"/>
    <property type="match status" value="1"/>
</dbReference>
<reference evidence="4 5" key="3">
    <citation type="journal article" date="2016" name="Sci. Rep.">
        <title>Genome-wide diversity and gene expression profiling of Babesia microti isolates identify polymorphic genes that mediate host-pathogen interactions.</title>
        <authorList>
            <person name="Silva J.C."/>
            <person name="Cornillot E."/>
            <person name="McCracken C."/>
            <person name="Usmani-Brown S."/>
            <person name="Dwivedi A."/>
            <person name="Ifeonu O.O."/>
            <person name="Crabtree J."/>
            <person name="Gotia H.T."/>
            <person name="Virji A.Z."/>
            <person name="Reynes C."/>
            <person name="Colinge J."/>
            <person name="Kumar V."/>
            <person name="Lawres L."/>
            <person name="Pazzi J.E."/>
            <person name="Pablo J.V."/>
            <person name="Hung C."/>
            <person name="Brancato J."/>
            <person name="Kumari P."/>
            <person name="Orvis J."/>
            <person name="Tretina K."/>
            <person name="Chibucos M."/>
            <person name="Ott S."/>
            <person name="Sadzewicz L."/>
            <person name="Sengamalay N."/>
            <person name="Shetty A.C."/>
            <person name="Su Q."/>
            <person name="Tallon L."/>
            <person name="Fraser C.M."/>
            <person name="Frutos R."/>
            <person name="Molina D.M."/>
            <person name="Krause P.J."/>
            <person name="Ben Mamoun C."/>
        </authorList>
    </citation>
    <scope>NUCLEOTIDE SEQUENCE [LARGE SCALE GENOMIC DNA]</scope>
    <source>
        <strain evidence="4 5">RI</strain>
    </source>
</reference>
<dbReference type="Pfam" id="PF01868">
    <property type="entry name" value="RNase_P-MRP_p29"/>
    <property type="match status" value="1"/>
</dbReference>
<organism evidence="4 5">
    <name type="scientific">Babesia microti (strain RI)</name>
    <dbReference type="NCBI Taxonomy" id="1133968"/>
    <lineage>
        <taxon>Eukaryota</taxon>
        <taxon>Sar</taxon>
        <taxon>Alveolata</taxon>
        <taxon>Apicomplexa</taxon>
        <taxon>Aconoidasida</taxon>
        <taxon>Piroplasmida</taxon>
        <taxon>Babesiidae</taxon>
        <taxon>Babesia</taxon>
    </lineage>
</organism>
<dbReference type="PANTHER" id="PTHR13348">
    <property type="entry name" value="RIBONUCLEASE P SUBUNIT P29"/>
    <property type="match status" value="1"/>
</dbReference>
<feature type="region of interest" description="Disordered" evidence="3">
    <location>
        <begin position="194"/>
        <end position="215"/>
    </location>
</feature>
<evidence type="ECO:0000313" key="5">
    <source>
        <dbReference type="Proteomes" id="UP000002899"/>
    </source>
</evidence>
<evidence type="ECO:0000256" key="2">
    <source>
        <dbReference type="ARBA" id="ARBA00006181"/>
    </source>
</evidence>
<keyword evidence="4" id="KW-0378">Hydrolase</keyword>
<dbReference type="KEGG" id="bmic:BmR1_04g09205"/>
<gene>
    <name evidence="4" type="ORF">BmR1_04g09205</name>
</gene>
<reference evidence="4 5" key="2">
    <citation type="journal article" date="2013" name="PLoS ONE">
        <title>Whole genome mapping and re-organization of the nuclear and mitochondrial genomes of Babesia microti isolates.</title>
        <authorList>
            <person name="Cornillot E."/>
            <person name="Dassouli A."/>
            <person name="Garg A."/>
            <person name="Pachikara N."/>
            <person name="Randazzo S."/>
            <person name="Depoix D."/>
            <person name="Carcy B."/>
            <person name="Delbecq S."/>
            <person name="Frutos R."/>
            <person name="Silva J.C."/>
            <person name="Sutton R."/>
            <person name="Krause P.J."/>
            <person name="Mamoun C.B."/>
        </authorList>
    </citation>
    <scope>NUCLEOTIDE SEQUENCE [LARGE SCALE GENOMIC DNA]</scope>
    <source>
        <strain evidence="4 5">RI</strain>
    </source>
</reference>
<dbReference type="InterPro" id="IPR036980">
    <property type="entry name" value="RNase_P/MRP_Rpp29_sf"/>
</dbReference>
<dbReference type="GO" id="GO:0001682">
    <property type="term" value="P:tRNA 5'-leader removal"/>
    <property type="evidence" value="ECO:0007669"/>
    <property type="project" value="InterPro"/>
</dbReference>
<dbReference type="GO" id="GO:0033204">
    <property type="term" value="F:ribonuclease P RNA binding"/>
    <property type="evidence" value="ECO:0007669"/>
    <property type="project" value="InterPro"/>
</dbReference>
<dbReference type="InterPro" id="IPR002730">
    <property type="entry name" value="Rpp29/RNP1"/>
</dbReference>
<keyword evidence="5" id="KW-1185">Reference proteome</keyword>
<dbReference type="GO" id="GO:0004526">
    <property type="term" value="F:ribonuclease P activity"/>
    <property type="evidence" value="ECO:0007669"/>
    <property type="project" value="UniProtKB-EC"/>
</dbReference>
<dbReference type="GeneID" id="24426471"/>
<comment type="similarity">
    <text evidence="2">Belongs to the eukaryotic/archaeal RNase P protein component 1 family.</text>
</comment>
<dbReference type="GO" id="GO:0000172">
    <property type="term" value="C:ribonuclease MRP complex"/>
    <property type="evidence" value="ECO:0007669"/>
    <property type="project" value="InterPro"/>
</dbReference>
<dbReference type="EC" id="3.1.26.5" evidence="4"/>
<evidence type="ECO:0000256" key="3">
    <source>
        <dbReference type="SAM" id="MobiDB-lite"/>
    </source>
</evidence>
<dbReference type="GO" id="GO:0005634">
    <property type="term" value="C:nucleus"/>
    <property type="evidence" value="ECO:0007669"/>
    <property type="project" value="UniProtKB-SubCell"/>
</dbReference>
<dbReference type="VEuPathDB" id="PiroplasmaDB:BmR1_04g09205"/>
<dbReference type="GO" id="GO:0030677">
    <property type="term" value="C:ribonuclease P complex"/>
    <property type="evidence" value="ECO:0007669"/>
    <property type="project" value="InterPro"/>
</dbReference>
<dbReference type="InterPro" id="IPR023534">
    <property type="entry name" value="Rof/RNase_P-like"/>
</dbReference>
<dbReference type="GO" id="GO:0006364">
    <property type="term" value="P:rRNA processing"/>
    <property type="evidence" value="ECO:0007669"/>
    <property type="project" value="TreeGrafter"/>
</dbReference>
<dbReference type="RefSeq" id="XP_012650425.1">
    <property type="nucleotide sequence ID" value="XM_012794971.1"/>
</dbReference>
<evidence type="ECO:0000256" key="1">
    <source>
        <dbReference type="ARBA" id="ARBA00004123"/>
    </source>
</evidence>
<reference evidence="4 5" key="1">
    <citation type="journal article" date="2012" name="Nucleic Acids Res.">
        <title>Sequencing of the smallest Apicomplexan genome from the human pathogen Babesia microti.</title>
        <authorList>
            <person name="Cornillot E."/>
            <person name="Hadj-Kaddour K."/>
            <person name="Dassouli A."/>
            <person name="Noel B."/>
            <person name="Ranwez V."/>
            <person name="Vacherie B."/>
            <person name="Augagneur Y."/>
            <person name="Bres V."/>
            <person name="Duclos A."/>
            <person name="Randazzo S."/>
            <person name="Carcy B."/>
            <person name="Debierre-Grockiego F."/>
            <person name="Delbecq S."/>
            <person name="Moubri-Menage K."/>
            <person name="Shams-Eldin H."/>
            <person name="Usmani-Brown S."/>
            <person name="Bringaud F."/>
            <person name="Wincker P."/>
            <person name="Vivares C.P."/>
            <person name="Schwarz R.T."/>
            <person name="Schetters T.P."/>
            <person name="Krause P.J."/>
            <person name="Gorenflot A."/>
            <person name="Berry V."/>
            <person name="Barbe V."/>
            <person name="Ben Mamoun C."/>
        </authorList>
    </citation>
    <scope>NUCLEOTIDE SEQUENCE [LARGE SCALE GENOMIC DNA]</scope>
    <source>
        <strain evidence="4 5">RI</strain>
    </source>
</reference>
<name>I7IHL4_BABMR</name>
<sequence length="215" mass="24077">MSEKNVIYRHVNECKSQFDCIQVFSNLADESVDKWKARIDSRILQLVCPKSQARAVNTDANFGNETTRKMKYLKLGAGKLAKMGLLKAPRYVAPDHSNALHSLWVQYINDALCGSKSDADILKRLFFADLHGAKLSVYQSSCPNYVNLKGIVVHDSNMTFRLAGEDGKVRTILKSPCVFELEISGQKYHLHGRSLQGPPLARSKLKPKPKSTVEL</sequence>
<dbReference type="Proteomes" id="UP000002899">
    <property type="component" value="Chromosome IV"/>
</dbReference>
<protein>
    <submittedName>
        <fullName evidence="4">POP4, RPP29, ribonuclease P protein subunit POP4</fullName>
        <ecNumber evidence="4">3.1.26.5</ecNumber>
    </submittedName>
</protein>
<dbReference type="SMART" id="SM00538">
    <property type="entry name" value="POP4"/>
    <property type="match status" value="1"/>
</dbReference>
<dbReference type="OrthoDB" id="124041at2759"/>
<comment type="subcellular location">
    <subcellularLocation>
        <location evidence="1">Nucleus</location>
    </subcellularLocation>
</comment>
<dbReference type="EMBL" id="LN871599">
    <property type="protein sequence ID" value="CCF76017.1"/>
    <property type="molecule type" value="Genomic_DNA"/>
</dbReference>
<dbReference type="SUPFAM" id="SSF101744">
    <property type="entry name" value="Rof/RNase P subunit-like"/>
    <property type="match status" value="1"/>
</dbReference>